<dbReference type="InterPro" id="IPR041471">
    <property type="entry name" value="UvrB_inter"/>
</dbReference>
<sequence>MAQNASNQPSAYSIQALINLPFKGQRSHWQVSNLAETAWLLSEKIKATPNLAVFLTASTHEANKLEEAVNFFAGETFPILNFPDWETLPYDQFSPHQDIISQRLKTLHQLPSLKQGLLILPVSTLLQKVVPHHFIDKYTFFLKTQDNIDIEAFNRQLETGGYQRVNQVVEPGEFAVRGSLIDVFPMGSKTPFRLDLFDDEIESIRSFDPENQRTLDAIEQIELLPAKEYDLSDAGIQLFRQNFRTQFGEDARHATLYKAVSDHQTLDGLEYYLPIFHETLATLFDYLPQDSLFFDNGDLSDGIQRTWNDYQERYQIAQHNPDYPVLPPALLISNETDTLAKLKQYHRVTFERIQGAKTNARLANKPLPDLSIQNNADYPLAKLNAFVDRLFNDKLKNDKHNQNVRLLYCAESTGRRETLLALLKKEKTLSGPQPTIADSWQDFIHADTKCAIVVGPLEESLYVSASDATPDICVISETQIFGETVTQRRRRKQKHSDFDTSISNLIELEVGDPIVHIDHGVGRYQGLITMNIQDEDHELLCIEYADEAKLYVPVTSLHLISRYTGASAENAPLHKIGSDRWKKAKRKAAEKVHDVAAELLDIYAQREARPGFAFETDEQAYARFRAGFPFEETPDQEAAIEAVLADMASPKPMDRLVCGDVGFGKTEVAMRAAFIAAYSGKQVAILVPTTLLAQQHLENFQNRFADWPIKVEGLSRFQSAKETQRILEDAKEGKVDIIIGTHKLIQGDTQFKNLGLIIIDEEHRFGVRQKEQLKKMRTEVDVMTMTATPIPRTLNMAMNDLRDLSIIATAPEKRLAVQTFVQEWNPDVVKEACLREIRRGGQIYLLYNNVDKIDNMVEEMQALLPEASVRSAHGQMNERELEHVMQDFYHRRFNILVCTTIIETGIDIPTANTILIHRADKFGLAQLHQLRGRVGRSHHKAYAYLFTAGKSLMTKDAEKRLAAISKHDTLGAGFMLASHDLEIRGAGELLGDGQSGQIQEIGFGLYAELLDRAVRALKSGKQPELDTSLHHGTEIELGVPSLIPEDYLPDIHTRLVFYKRIAGAKDTQSLRELEVEMIDRFGLLPDQVKNLFAATSVKLLVEPMNLLKVEAHETMIRIQFGSSPNIDPLRLIQLIQRQPKNYQLKGQTELKYFDTMPETAQRIQAIELIVASIKAG</sequence>
<evidence type="ECO:0000256" key="1">
    <source>
        <dbReference type="ARBA" id="ARBA00004496"/>
    </source>
</evidence>
<keyword evidence="4 13" id="KW-0227">DNA damage</keyword>
<evidence type="ECO:0000256" key="9">
    <source>
        <dbReference type="ARBA" id="ARBA00023204"/>
    </source>
</evidence>
<keyword evidence="2 13" id="KW-0963">Cytoplasm</keyword>
<dbReference type="PANTHER" id="PTHR47964">
    <property type="entry name" value="ATP-DEPENDENT DNA HELICASE HOMOLOG RECG, CHLOROPLASTIC"/>
    <property type="match status" value="1"/>
</dbReference>
<dbReference type="InterPro" id="IPR037235">
    <property type="entry name" value="TRCF-like_C_D7"/>
</dbReference>
<evidence type="ECO:0000256" key="10">
    <source>
        <dbReference type="ARBA" id="ARBA00061104"/>
    </source>
</evidence>
<evidence type="ECO:0000256" key="4">
    <source>
        <dbReference type="ARBA" id="ARBA00022763"/>
    </source>
</evidence>
<evidence type="ECO:0000313" key="16">
    <source>
        <dbReference type="EMBL" id="KDN95107.1"/>
    </source>
</evidence>
<dbReference type="SUPFAM" id="SSF141259">
    <property type="entry name" value="CarD-like"/>
    <property type="match status" value="1"/>
</dbReference>
<dbReference type="Gene3D" id="3.30.2060.10">
    <property type="entry name" value="Penicillin-binding protein 1b domain"/>
    <property type="match status" value="1"/>
</dbReference>
<dbReference type="Pfam" id="PF21132">
    <property type="entry name" value="MFD_D3"/>
    <property type="match status" value="1"/>
</dbReference>
<dbReference type="Gene3D" id="3.40.50.300">
    <property type="entry name" value="P-loop containing nucleotide triphosphate hydrolases"/>
    <property type="match status" value="2"/>
</dbReference>
<dbReference type="Proteomes" id="UP000027341">
    <property type="component" value="Unassembled WGS sequence"/>
</dbReference>
<dbReference type="Gene3D" id="3.90.1150.50">
    <property type="entry name" value="Transcription-repair-coupling factor, D7 domain"/>
    <property type="match status" value="1"/>
</dbReference>
<dbReference type="SMART" id="SM00982">
    <property type="entry name" value="TRCF"/>
    <property type="match status" value="1"/>
</dbReference>
<dbReference type="Pfam" id="PF03461">
    <property type="entry name" value="TRCF"/>
    <property type="match status" value="1"/>
</dbReference>
<comment type="function">
    <text evidence="13">Couples transcription and DNA repair by recognizing RNA polymerase (RNAP) stalled at DNA lesions. Mediates ATP-dependent release of RNAP and its truncated transcript from the DNA, and recruitment of nucleotide excision repair machinery to the damaged site.</text>
</comment>
<evidence type="ECO:0000256" key="7">
    <source>
        <dbReference type="ARBA" id="ARBA00022840"/>
    </source>
</evidence>
<dbReference type="GO" id="GO:0005524">
    <property type="term" value="F:ATP binding"/>
    <property type="evidence" value="ECO:0007669"/>
    <property type="project" value="UniProtKB-UniRule"/>
</dbReference>
<comment type="similarity">
    <text evidence="10 13">In the N-terminal section; belongs to the UvrB family.</text>
</comment>
<dbReference type="SUPFAM" id="SSF52540">
    <property type="entry name" value="P-loop containing nucleoside triphosphate hydrolases"/>
    <property type="match status" value="4"/>
</dbReference>
<dbReference type="CDD" id="cd17991">
    <property type="entry name" value="DEXHc_TRCF"/>
    <property type="match status" value="1"/>
</dbReference>
<dbReference type="HAMAP" id="MF_00969">
    <property type="entry name" value="TRCF"/>
    <property type="match status" value="1"/>
</dbReference>
<dbReference type="AlphaFoldDB" id="A0A066ZNM4"/>
<keyword evidence="5 13" id="KW-0378">Hydrolase</keyword>
<dbReference type="InterPro" id="IPR048635">
    <property type="entry name" value="MFD_D3"/>
</dbReference>
<evidence type="ECO:0000256" key="13">
    <source>
        <dbReference type="HAMAP-Rule" id="MF_00969"/>
    </source>
</evidence>
<evidence type="ECO:0000256" key="5">
    <source>
        <dbReference type="ARBA" id="ARBA00022801"/>
    </source>
</evidence>
<evidence type="ECO:0000256" key="6">
    <source>
        <dbReference type="ARBA" id="ARBA00022806"/>
    </source>
</evidence>
<keyword evidence="6" id="KW-0347">Helicase</keyword>
<protein>
    <recommendedName>
        <fullName evidence="12 13">Transcription-repair-coupling factor</fullName>
        <shortName evidence="13">TRCF</shortName>
        <ecNumber evidence="13">3.6.4.-</ecNumber>
    </recommendedName>
</protein>
<dbReference type="Gene3D" id="3.40.50.11180">
    <property type="match status" value="1"/>
</dbReference>
<reference evidence="16 17" key="1">
    <citation type="submission" date="2014-04" db="EMBL/GenBank/DDBJ databases">
        <title>Draft genome sequence of Hydrogenovibrio marinus MH-110, a model organism for aerobic H2 metabolism.</title>
        <authorList>
            <person name="Cha H.J."/>
            <person name="Jo B.H."/>
            <person name="Hwang B.H."/>
        </authorList>
    </citation>
    <scope>NUCLEOTIDE SEQUENCE [LARGE SCALE GENOMIC DNA]</scope>
    <source>
        <strain evidence="16 17">MH-110</strain>
    </source>
</reference>
<dbReference type="GO" id="GO:0003678">
    <property type="term" value="F:DNA helicase activity"/>
    <property type="evidence" value="ECO:0007669"/>
    <property type="project" value="TreeGrafter"/>
</dbReference>
<keyword evidence="7 13" id="KW-0067">ATP-binding</keyword>
<dbReference type="EMBL" id="JMIU01000001">
    <property type="protein sequence ID" value="KDN95107.1"/>
    <property type="molecule type" value="Genomic_DNA"/>
</dbReference>
<accession>A0A066ZNM4</accession>
<dbReference type="SMART" id="SM00487">
    <property type="entry name" value="DEXDc"/>
    <property type="match status" value="1"/>
</dbReference>
<dbReference type="Pfam" id="PF02559">
    <property type="entry name" value="CarD_TRCF_RID"/>
    <property type="match status" value="1"/>
</dbReference>
<dbReference type="InterPro" id="IPR027417">
    <property type="entry name" value="P-loop_NTPase"/>
</dbReference>
<dbReference type="STRING" id="28885.EI16_02005"/>
<evidence type="ECO:0000256" key="2">
    <source>
        <dbReference type="ARBA" id="ARBA00022490"/>
    </source>
</evidence>
<dbReference type="Pfam" id="PF00270">
    <property type="entry name" value="DEAD"/>
    <property type="match status" value="1"/>
</dbReference>
<dbReference type="PROSITE" id="PS51192">
    <property type="entry name" value="HELICASE_ATP_BIND_1"/>
    <property type="match status" value="1"/>
</dbReference>
<evidence type="ECO:0000313" key="17">
    <source>
        <dbReference type="Proteomes" id="UP000027341"/>
    </source>
</evidence>
<evidence type="ECO:0000259" key="14">
    <source>
        <dbReference type="PROSITE" id="PS51192"/>
    </source>
</evidence>
<keyword evidence="3 13" id="KW-0547">Nucleotide-binding</keyword>
<feature type="domain" description="Helicase ATP-binding" evidence="14">
    <location>
        <begin position="646"/>
        <end position="807"/>
    </location>
</feature>
<dbReference type="Pfam" id="PF00271">
    <property type="entry name" value="Helicase_C"/>
    <property type="match status" value="1"/>
</dbReference>
<comment type="similarity">
    <text evidence="11 13">In the C-terminal section; belongs to the helicase family. RecG subfamily.</text>
</comment>
<evidence type="ECO:0000256" key="12">
    <source>
        <dbReference type="ARBA" id="ARBA00070128"/>
    </source>
</evidence>
<evidence type="ECO:0000256" key="11">
    <source>
        <dbReference type="ARBA" id="ARBA00061399"/>
    </source>
</evidence>
<dbReference type="PANTHER" id="PTHR47964:SF1">
    <property type="entry name" value="ATP-DEPENDENT DNA HELICASE HOMOLOG RECG, CHLOROPLASTIC"/>
    <property type="match status" value="1"/>
</dbReference>
<dbReference type="InterPro" id="IPR005118">
    <property type="entry name" value="TRCF_C"/>
</dbReference>
<evidence type="ECO:0000259" key="15">
    <source>
        <dbReference type="PROSITE" id="PS51194"/>
    </source>
</evidence>
<dbReference type="InterPro" id="IPR047112">
    <property type="entry name" value="RecG/Mfd"/>
</dbReference>
<dbReference type="Gene3D" id="2.40.10.170">
    <property type="match status" value="1"/>
</dbReference>
<dbReference type="GO" id="GO:0000716">
    <property type="term" value="P:transcription-coupled nucleotide-excision repair, DNA damage recognition"/>
    <property type="evidence" value="ECO:0007669"/>
    <property type="project" value="UniProtKB-UniRule"/>
</dbReference>
<dbReference type="InterPro" id="IPR014001">
    <property type="entry name" value="Helicase_ATP-bd"/>
</dbReference>
<dbReference type="InterPro" id="IPR004576">
    <property type="entry name" value="Mfd"/>
</dbReference>
<dbReference type="InterPro" id="IPR003711">
    <property type="entry name" value="CarD-like/TRCF_RID"/>
</dbReference>
<dbReference type="GO" id="GO:0016787">
    <property type="term" value="F:hydrolase activity"/>
    <property type="evidence" value="ECO:0007669"/>
    <property type="project" value="UniProtKB-KW"/>
</dbReference>
<dbReference type="NCBIfam" id="TIGR00580">
    <property type="entry name" value="mfd"/>
    <property type="match status" value="1"/>
</dbReference>
<dbReference type="FunFam" id="3.40.50.300:FF:000300">
    <property type="entry name" value="Transcription-repair-coupling factor"/>
    <property type="match status" value="1"/>
</dbReference>
<dbReference type="FunFam" id="3.40.50.300:FF:000546">
    <property type="entry name" value="Transcription-repair-coupling factor"/>
    <property type="match status" value="1"/>
</dbReference>
<dbReference type="SUPFAM" id="SSF143517">
    <property type="entry name" value="TRCF domain-like"/>
    <property type="match status" value="1"/>
</dbReference>
<dbReference type="SMART" id="SM01058">
    <property type="entry name" value="CarD_TRCF"/>
    <property type="match status" value="1"/>
</dbReference>
<dbReference type="PROSITE" id="PS51194">
    <property type="entry name" value="HELICASE_CTER"/>
    <property type="match status" value="1"/>
</dbReference>
<dbReference type="InterPro" id="IPR011545">
    <property type="entry name" value="DEAD/DEAH_box_helicase_dom"/>
</dbReference>
<evidence type="ECO:0000256" key="8">
    <source>
        <dbReference type="ARBA" id="ARBA00023125"/>
    </source>
</evidence>
<comment type="subcellular location">
    <subcellularLocation>
        <location evidence="1 13">Cytoplasm</location>
    </subcellularLocation>
</comment>
<dbReference type="EC" id="3.6.4.-" evidence="13"/>
<dbReference type="GO" id="GO:0003684">
    <property type="term" value="F:damaged DNA binding"/>
    <property type="evidence" value="ECO:0007669"/>
    <property type="project" value="InterPro"/>
</dbReference>
<dbReference type="InterPro" id="IPR001650">
    <property type="entry name" value="Helicase_C-like"/>
</dbReference>
<feature type="domain" description="Helicase C-terminal" evidence="15">
    <location>
        <begin position="829"/>
        <end position="987"/>
    </location>
</feature>
<name>A0A066ZNM4_HYDMR</name>
<evidence type="ECO:0000256" key="3">
    <source>
        <dbReference type="ARBA" id="ARBA00022741"/>
    </source>
</evidence>
<keyword evidence="17" id="KW-1185">Reference proteome</keyword>
<comment type="caution">
    <text evidence="16">The sequence shown here is derived from an EMBL/GenBank/DDBJ whole genome shotgun (WGS) entry which is preliminary data.</text>
</comment>
<gene>
    <name evidence="13" type="primary">mfd</name>
    <name evidence="16" type="ORF">EI16_02005</name>
</gene>
<dbReference type="RefSeq" id="WP_051622964.1">
    <property type="nucleotide sequence ID" value="NZ_AP020335.1"/>
</dbReference>
<keyword evidence="9 13" id="KW-0234">DNA repair</keyword>
<dbReference type="GO" id="GO:0006355">
    <property type="term" value="P:regulation of DNA-templated transcription"/>
    <property type="evidence" value="ECO:0007669"/>
    <property type="project" value="UniProtKB-UniRule"/>
</dbReference>
<dbReference type="Pfam" id="PF17757">
    <property type="entry name" value="UvrB_inter"/>
    <property type="match status" value="1"/>
</dbReference>
<dbReference type="SMART" id="SM00490">
    <property type="entry name" value="HELICc"/>
    <property type="match status" value="1"/>
</dbReference>
<keyword evidence="8 13" id="KW-0238">DNA-binding</keyword>
<dbReference type="InterPro" id="IPR036101">
    <property type="entry name" value="CarD-like/TRCF_RID_sf"/>
</dbReference>
<dbReference type="Gene3D" id="3.40.50.11140">
    <property type="match status" value="1"/>
</dbReference>
<organism evidence="16 17">
    <name type="scientific">Hydrogenovibrio marinus</name>
    <dbReference type="NCBI Taxonomy" id="28885"/>
    <lineage>
        <taxon>Bacteria</taxon>
        <taxon>Pseudomonadati</taxon>
        <taxon>Pseudomonadota</taxon>
        <taxon>Gammaproteobacteria</taxon>
        <taxon>Thiotrichales</taxon>
        <taxon>Piscirickettsiaceae</taxon>
        <taxon>Hydrogenovibrio</taxon>
    </lineage>
</organism>
<dbReference type="NCBIfam" id="NF007966">
    <property type="entry name" value="PRK10689.1"/>
    <property type="match status" value="1"/>
</dbReference>
<dbReference type="GO" id="GO:0005737">
    <property type="term" value="C:cytoplasm"/>
    <property type="evidence" value="ECO:0007669"/>
    <property type="project" value="UniProtKB-SubCell"/>
</dbReference>
<proteinExistence type="inferred from homology"/>